<dbReference type="PRINTS" id="PR00455">
    <property type="entry name" value="HTHTETR"/>
</dbReference>
<dbReference type="Proteomes" id="UP000263595">
    <property type="component" value="Unassembled WGS sequence"/>
</dbReference>
<evidence type="ECO:0000256" key="3">
    <source>
        <dbReference type="ARBA" id="ARBA00023125"/>
    </source>
</evidence>
<organism evidence="8 9">
    <name type="scientific">Pseudomonas reidholzensis</name>
    <dbReference type="NCBI Taxonomy" id="1785162"/>
    <lineage>
        <taxon>Bacteria</taxon>
        <taxon>Pseudomonadati</taxon>
        <taxon>Pseudomonadota</taxon>
        <taxon>Gammaproteobacteria</taxon>
        <taxon>Pseudomonadales</taxon>
        <taxon>Pseudomonadaceae</taxon>
        <taxon>Pseudomonas</taxon>
    </lineage>
</organism>
<accession>A0A383RYQ5</accession>
<dbReference type="PANTHER" id="PTHR30055:SF209">
    <property type="entry name" value="POSSIBLE TRANSCRIPTIONAL REGULATORY PROTEIN (PROBABLY TETR-FAMILY)"/>
    <property type="match status" value="1"/>
</dbReference>
<keyword evidence="2" id="KW-0805">Transcription regulation</keyword>
<dbReference type="GO" id="GO:0003700">
    <property type="term" value="F:DNA-binding transcription factor activity"/>
    <property type="evidence" value="ECO:0007669"/>
    <property type="project" value="TreeGrafter"/>
</dbReference>
<keyword evidence="3 5" id="KW-0238">DNA-binding</keyword>
<dbReference type="InterPro" id="IPR039538">
    <property type="entry name" value="BetI_C"/>
</dbReference>
<dbReference type="PANTHER" id="PTHR30055">
    <property type="entry name" value="HTH-TYPE TRANSCRIPTIONAL REGULATOR RUTR"/>
    <property type="match status" value="1"/>
</dbReference>
<evidence type="ECO:0000256" key="2">
    <source>
        <dbReference type="ARBA" id="ARBA00023015"/>
    </source>
</evidence>
<feature type="region of interest" description="Disordered" evidence="6">
    <location>
        <begin position="1"/>
        <end position="25"/>
    </location>
</feature>
<feature type="DNA-binding region" description="H-T-H motif" evidence="5">
    <location>
        <begin position="48"/>
        <end position="67"/>
    </location>
</feature>
<dbReference type="EMBL" id="UNOZ01000030">
    <property type="protein sequence ID" value="SYX91764.1"/>
    <property type="molecule type" value="Genomic_DNA"/>
</dbReference>
<evidence type="ECO:0000256" key="6">
    <source>
        <dbReference type="SAM" id="MobiDB-lite"/>
    </source>
</evidence>
<dbReference type="OrthoDB" id="9809772at2"/>
<dbReference type="AlphaFoldDB" id="A0A383RYQ5"/>
<dbReference type="Gene3D" id="1.10.357.10">
    <property type="entry name" value="Tetracycline Repressor, domain 2"/>
    <property type="match status" value="1"/>
</dbReference>
<dbReference type="PROSITE" id="PS50977">
    <property type="entry name" value="HTH_TETR_2"/>
    <property type="match status" value="1"/>
</dbReference>
<keyword evidence="4" id="KW-0804">Transcription</keyword>
<proteinExistence type="predicted"/>
<dbReference type="Pfam" id="PF13977">
    <property type="entry name" value="TetR_C_6"/>
    <property type="match status" value="1"/>
</dbReference>
<name>A0A383RYQ5_9PSED</name>
<dbReference type="SUPFAM" id="SSF48498">
    <property type="entry name" value="Tetracyclin repressor-like, C-terminal domain"/>
    <property type="match status" value="1"/>
</dbReference>
<keyword evidence="1" id="KW-0678">Repressor</keyword>
<evidence type="ECO:0000256" key="1">
    <source>
        <dbReference type="ARBA" id="ARBA00022491"/>
    </source>
</evidence>
<gene>
    <name evidence="8" type="ORF">CCOS865_04044</name>
</gene>
<evidence type="ECO:0000313" key="9">
    <source>
        <dbReference type="Proteomes" id="UP000263595"/>
    </source>
</evidence>
<dbReference type="SUPFAM" id="SSF46689">
    <property type="entry name" value="Homeodomain-like"/>
    <property type="match status" value="1"/>
</dbReference>
<evidence type="ECO:0000256" key="4">
    <source>
        <dbReference type="ARBA" id="ARBA00023163"/>
    </source>
</evidence>
<reference evidence="9" key="1">
    <citation type="submission" date="2018-08" db="EMBL/GenBank/DDBJ databases">
        <authorList>
            <person name="Blom J."/>
        </authorList>
    </citation>
    <scope>NUCLEOTIDE SEQUENCE [LARGE SCALE GENOMIC DNA]</scope>
    <source>
        <strain evidence="9">CCOS 865</strain>
    </source>
</reference>
<dbReference type="InterPro" id="IPR050109">
    <property type="entry name" value="HTH-type_TetR-like_transc_reg"/>
</dbReference>
<sequence>MSVQDHDSESSSTPATKRRRAPKGEMRRAALLDAATTVFAKDGYGAASMRDVAEIAGITTVGLLHHFPNKVSLLRALLDRRDQRVTEQFATLEMAPTLENFLAFVRMSMRFSVHDLRECQAAMMISVESLSEQHPAWPWYKEKFELTHAHAQAHLGSLVECGEIAAHVDVKLLATEIFAVMDGLQLQWLRDPEQVDVEAAFDAYLQRLAPAIRA</sequence>
<dbReference type="InterPro" id="IPR036271">
    <property type="entry name" value="Tet_transcr_reg_TetR-rel_C_sf"/>
</dbReference>
<protein>
    <submittedName>
        <fullName evidence="8">TetR family transcriptional regulator</fullName>
    </submittedName>
</protein>
<dbReference type="GO" id="GO:0000976">
    <property type="term" value="F:transcription cis-regulatory region binding"/>
    <property type="evidence" value="ECO:0007669"/>
    <property type="project" value="TreeGrafter"/>
</dbReference>
<feature type="domain" description="HTH tetR-type" evidence="7">
    <location>
        <begin position="25"/>
        <end position="85"/>
    </location>
</feature>
<evidence type="ECO:0000313" key="8">
    <source>
        <dbReference type="EMBL" id="SYX91764.1"/>
    </source>
</evidence>
<keyword evidence="9" id="KW-1185">Reference proteome</keyword>
<evidence type="ECO:0000256" key="5">
    <source>
        <dbReference type="PROSITE-ProRule" id="PRU00335"/>
    </source>
</evidence>
<dbReference type="InterPro" id="IPR001647">
    <property type="entry name" value="HTH_TetR"/>
</dbReference>
<dbReference type="Pfam" id="PF00440">
    <property type="entry name" value="TetR_N"/>
    <property type="match status" value="1"/>
</dbReference>
<dbReference type="InterPro" id="IPR009057">
    <property type="entry name" value="Homeodomain-like_sf"/>
</dbReference>
<dbReference type="RefSeq" id="WP_119144230.1">
    <property type="nucleotide sequence ID" value="NZ_CBCSFL010000001.1"/>
</dbReference>
<evidence type="ECO:0000259" key="7">
    <source>
        <dbReference type="PROSITE" id="PS50977"/>
    </source>
</evidence>